<gene>
    <name evidence="9 10" type="primary">LOC115212405</name>
</gene>
<keyword evidence="1" id="KW-0805">Transcription regulation</keyword>
<dbReference type="PROSITE" id="PS50039">
    <property type="entry name" value="FORK_HEAD_3"/>
    <property type="match status" value="1"/>
</dbReference>
<feature type="region of interest" description="Disordered" evidence="6">
    <location>
        <begin position="252"/>
        <end position="285"/>
    </location>
</feature>
<accession>A0A6P7SGS1</accession>
<proteinExistence type="predicted"/>
<feature type="region of interest" description="Disordered" evidence="6">
    <location>
        <begin position="84"/>
        <end position="105"/>
    </location>
</feature>
<dbReference type="PROSITE" id="PS00658">
    <property type="entry name" value="FORK_HEAD_2"/>
    <property type="match status" value="1"/>
</dbReference>
<keyword evidence="4 5" id="KW-0539">Nucleus</keyword>
<feature type="domain" description="Fork-head" evidence="7">
    <location>
        <begin position="286"/>
        <end position="359"/>
    </location>
</feature>
<dbReference type="InterPro" id="IPR047516">
    <property type="entry name" value="FH_FOXM1"/>
</dbReference>
<dbReference type="RefSeq" id="XP_029637158.1">
    <property type="nucleotide sequence ID" value="XM_029781298.2"/>
</dbReference>
<dbReference type="PANTHER" id="PTHR46078">
    <property type="entry name" value="FORKHEAD BOX PROTEIN J2 FAMILY MEMBER"/>
    <property type="match status" value="1"/>
</dbReference>
<sequence>MEGGNNIYTGSPDSPHFSRRISRLSDVDDIKRDLSNITDDSNDDSYPLAHINPVFSSPSNSIDSGFQSPSIECLSLSFSPDISLSSNHTSSSQRKDYHKSTINGSTQYPKQELDINFASPEGNVSSWTTKTPSTSFIELSLNDSSSWKNNVVPLADPTPMQCSTPLLPRNLKILATPPVTSCSTNNVEFILNSQSFQLSSLSSSTTSTTNSVGLSLSKPKELVIEILKPVSFSEAQISPLAPTASSFQTATLNNQPKIQTKPGEKLNQTEKTSNPQTLGSSQFNKRPPFSYVKLIENALNSRHDKRMTLKEIYRWIETNYPYYSNTTKLGWKNSIRHDLSTNKCFVREPTRYYGSHWKLVSTAKDTVSSSSSSSSLLSSSSSSSSSSSTLSTATSLSLPSSVLTSYSSPSLSSVATGSKYKPQSPVVNTMSSIPSVISSGTHPKLSINSQTKANTRRKEPPLILPRPNVAPQAYALIPIHTNNLTLQNPSTMSTPLIIQLPTISTTNPVKNCTGNLMSSTEIPTSQRYPLTSTPILPASNNHQISVKDLLLFDQNSLSKSQNLAEEHLQSLPQETAEQHSSKRLCLKANMNLNTTTKKSLLSDHHFQEQKPPANKKNRRKQKFVLKEMNPLDSSVIEDSFSLNKELRPKVVQSISNTSLDIMSSSLPLTQKPSVTSVPNICDSSLDSGFPELTEEEDQTFLSNLDSNSIYSRRKPNILSRKSLSQNNFTTKQDGPEKLSSMFSTSTSSSILESDFGNLFDISSASCNNLDTNKGDLHDQLKVSDCVETISWDDCHFM</sequence>
<keyword evidence="3" id="KW-0804">Transcription</keyword>
<evidence type="ECO:0000256" key="4">
    <source>
        <dbReference type="ARBA" id="ARBA00023242"/>
    </source>
</evidence>
<evidence type="ECO:0000256" key="3">
    <source>
        <dbReference type="ARBA" id="ARBA00023163"/>
    </source>
</evidence>
<evidence type="ECO:0000256" key="2">
    <source>
        <dbReference type="ARBA" id="ARBA00023125"/>
    </source>
</evidence>
<dbReference type="InterPro" id="IPR018122">
    <property type="entry name" value="TF_fork_head_CS_1"/>
</dbReference>
<dbReference type="Proteomes" id="UP000515154">
    <property type="component" value="Linkage group LG5"/>
</dbReference>
<dbReference type="RefSeq" id="XP_036359188.1">
    <property type="nucleotide sequence ID" value="XM_036503295.1"/>
</dbReference>
<dbReference type="PROSITE" id="PS00657">
    <property type="entry name" value="FORK_HEAD_1"/>
    <property type="match status" value="1"/>
</dbReference>
<dbReference type="SMART" id="SM00339">
    <property type="entry name" value="FH"/>
    <property type="match status" value="1"/>
</dbReference>
<feature type="region of interest" description="Disordered" evidence="6">
    <location>
        <begin position="596"/>
        <end position="620"/>
    </location>
</feature>
<evidence type="ECO:0000313" key="10">
    <source>
        <dbReference type="RefSeq" id="XP_036359188.1"/>
    </source>
</evidence>
<protein>
    <submittedName>
        <fullName evidence="9 10">Uncharacterized serine-rich protein C215.13-like</fullName>
    </submittedName>
</protein>
<evidence type="ECO:0000313" key="8">
    <source>
        <dbReference type="Proteomes" id="UP000515154"/>
    </source>
</evidence>
<organism evidence="8 9">
    <name type="scientific">Octopus sinensis</name>
    <name type="common">East Asian common octopus</name>
    <dbReference type="NCBI Taxonomy" id="2607531"/>
    <lineage>
        <taxon>Eukaryota</taxon>
        <taxon>Metazoa</taxon>
        <taxon>Spiralia</taxon>
        <taxon>Lophotrochozoa</taxon>
        <taxon>Mollusca</taxon>
        <taxon>Cephalopoda</taxon>
        <taxon>Coleoidea</taxon>
        <taxon>Octopodiformes</taxon>
        <taxon>Octopoda</taxon>
        <taxon>Incirrata</taxon>
        <taxon>Octopodidae</taxon>
        <taxon>Octopus</taxon>
    </lineage>
</organism>
<evidence type="ECO:0000256" key="5">
    <source>
        <dbReference type="PROSITE-ProRule" id="PRU00089"/>
    </source>
</evidence>
<keyword evidence="8" id="KW-1185">Reference proteome</keyword>
<dbReference type="GO" id="GO:0000978">
    <property type="term" value="F:RNA polymerase II cis-regulatory region sequence-specific DNA binding"/>
    <property type="evidence" value="ECO:0007669"/>
    <property type="project" value="TreeGrafter"/>
</dbReference>
<feature type="compositionally biased region" description="Low complexity" evidence="6">
    <location>
        <begin position="368"/>
        <end position="416"/>
    </location>
</feature>
<name>A0A6P7SGS1_9MOLL</name>
<evidence type="ECO:0000256" key="1">
    <source>
        <dbReference type="ARBA" id="ARBA00023015"/>
    </source>
</evidence>
<feature type="compositionally biased region" description="Polar residues" evidence="6">
    <location>
        <begin position="425"/>
        <end position="453"/>
    </location>
</feature>
<dbReference type="PANTHER" id="PTHR46078:SF2">
    <property type="entry name" value="FORK-HEAD DOMAIN-CONTAINING PROTEIN"/>
    <property type="match status" value="1"/>
</dbReference>
<dbReference type="KEGG" id="osn:115212405"/>
<dbReference type="InterPro" id="IPR030456">
    <property type="entry name" value="TF_fork_head_CS_2"/>
</dbReference>
<dbReference type="InterPro" id="IPR036390">
    <property type="entry name" value="WH_DNA-bd_sf"/>
</dbReference>
<dbReference type="GO" id="GO:0000981">
    <property type="term" value="F:DNA-binding transcription factor activity, RNA polymerase II-specific"/>
    <property type="evidence" value="ECO:0007669"/>
    <property type="project" value="TreeGrafter"/>
</dbReference>
<comment type="subcellular location">
    <subcellularLocation>
        <location evidence="5">Nucleus</location>
    </subcellularLocation>
</comment>
<feature type="DNA-binding region" description="Fork-head" evidence="5">
    <location>
        <begin position="286"/>
        <end position="359"/>
    </location>
</feature>
<feature type="compositionally biased region" description="Polar residues" evidence="6">
    <location>
        <begin position="269"/>
        <end position="284"/>
    </location>
</feature>
<dbReference type="InterPro" id="IPR001766">
    <property type="entry name" value="Fork_head_dom"/>
</dbReference>
<reference evidence="9 10" key="1">
    <citation type="submission" date="2025-08" db="UniProtKB">
        <authorList>
            <consortium name="RefSeq"/>
        </authorList>
    </citation>
    <scope>IDENTIFICATION</scope>
</reference>
<dbReference type="AlphaFoldDB" id="A0A6P7SGS1"/>
<dbReference type="GO" id="GO:0005634">
    <property type="term" value="C:nucleus"/>
    <property type="evidence" value="ECO:0007669"/>
    <property type="project" value="UniProtKB-SubCell"/>
</dbReference>
<feature type="region of interest" description="Disordered" evidence="6">
    <location>
        <begin position="367"/>
        <end position="462"/>
    </location>
</feature>
<dbReference type="InterPro" id="IPR036388">
    <property type="entry name" value="WH-like_DNA-bd_sf"/>
</dbReference>
<evidence type="ECO:0000259" key="7">
    <source>
        <dbReference type="PROSITE" id="PS50039"/>
    </source>
</evidence>
<dbReference type="InterPro" id="IPR045912">
    <property type="entry name" value="FOXJ2/3-like"/>
</dbReference>
<dbReference type="Gene3D" id="1.10.10.10">
    <property type="entry name" value="Winged helix-like DNA-binding domain superfamily/Winged helix DNA-binding domain"/>
    <property type="match status" value="1"/>
</dbReference>
<evidence type="ECO:0000256" key="6">
    <source>
        <dbReference type="SAM" id="MobiDB-lite"/>
    </source>
</evidence>
<evidence type="ECO:0000313" key="9">
    <source>
        <dbReference type="RefSeq" id="XP_029637158.1"/>
    </source>
</evidence>
<dbReference type="Pfam" id="PF00250">
    <property type="entry name" value="Forkhead"/>
    <property type="match status" value="1"/>
</dbReference>
<dbReference type="CDD" id="cd20029">
    <property type="entry name" value="FH_FOXM"/>
    <property type="match status" value="1"/>
</dbReference>
<keyword evidence="2 5" id="KW-0238">DNA-binding</keyword>
<dbReference type="PRINTS" id="PR00053">
    <property type="entry name" value="FORKHEAD"/>
</dbReference>
<dbReference type="SUPFAM" id="SSF46785">
    <property type="entry name" value="Winged helix' DNA-binding domain"/>
    <property type="match status" value="1"/>
</dbReference>